<evidence type="ECO:0000313" key="3">
    <source>
        <dbReference type="Proteomes" id="UP000295788"/>
    </source>
</evidence>
<name>A0A4R3KJG0_9BACI</name>
<dbReference type="Proteomes" id="UP000295788">
    <property type="component" value="Unassembled WGS sequence"/>
</dbReference>
<keyword evidence="3" id="KW-1185">Reference proteome</keyword>
<keyword evidence="2" id="KW-0808">Transferase</keyword>
<sequence>MRMIKITRDTNDQHRQMLIRFIQKYGDNHITKKAIDWLKQTPFKKLTPENGDLIYVIVDQKIIVGVLVIINYGLNQAFIVVHPKFRKKGVAYELITEAQKFLGRFYVKVANDNIPSLKLCFATGMQAFALTRGPTGKPTLILGWGDWSIEEWENRSSLK</sequence>
<reference evidence="2 3" key="1">
    <citation type="submission" date="2019-03" db="EMBL/GenBank/DDBJ databases">
        <title>Genomic Encyclopedia of Type Strains, Phase IV (KMG-IV): sequencing the most valuable type-strain genomes for metagenomic binning, comparative biology and taxonomic classification.</title>
        <authorList>
            <person name="Goeker M."/>
        </authorList>
    </citation>
    <scope>NUCLEOTIDE SEQUENCE [LARGE SCALE GENOMIC DNA]</scope>
    <source>
        <strain evidence="2 3">DSM 23802</strain>
    </source>
</reference>
<gene>
    <name evidence="2" type="ORF">EDD72_104154</name>
</gene>
<dbReference type="GO" id="GO:0016747">
    <property type="term" value="F:acyltransferase activity, transferring groups other than amino-acyl groups"/>
    <property type="evidence" value="ECO:0007669"/>
    <property type="project" value="InterPro"/>
</dbReference>
<evidence type="ECO:0000313" key="2">
    <source>
        <dbReference type="EMBL" id="TCS83599.1"/>
    </source>
</evidence>
<dbReference type="Gene3D" id="3.40.630.30">
    <property type="match status" value="1"/>
</dbReference>
<organism evidence="2 3">
    <name type="scientific">Tepidibacillus fermentans</name>
    <dbReference type="NCBI Taxonomy" id="1281767"/>
    <lineage>
        <taxon>Bacteria</taxon>
        <taxon>Bacillati</taxon>
        <taxon>Bacillota</taxon>
        <taxon>Bacilli</taxon>
        <taxon>Bacillales</taxon>
        <taxon>Bacillaceae</taxon>
        <taxon>Tepidibacillus</taxon>
    </lineage>
</organism>
<evidence type="ECO:0000259" key="1">
    <source>
        <dbReference type="PROSITE" id="PS51186"/>
    </source>
</evidence>
<dbReference type="RefSeq" id="WP_132767563.1">
    <property type="nucleotide sequence ID" value="NZ_SMAB01000004.1"/>
</dbReference>
<dbReference type="OrthoDB" id="2869300at2"/>
<protein>
    <submittedName>
        <fullName evidence="2">Acetyltransferase (GNAT) family protein</fullName>
    </submittedName>
</protein>
<dbReference type="AlphaFoldDB" id="A0A4R3KJG0"/>
<dbReference type="InterPro" id="IPR000182">
    <property type="entry name" value="GNAT_dom"/>
</dbReference>
<comment type="caution">
    <text evidence="2">The sequence shown here is derived from an EMBL/GenBank/DDBJ whole genome shotgun (WGS) entry which is preliminary data.</text>
</comment>
<proteinExistence type="predicted"/>
<feature type="domain" description="N-acetyltransferase" evidence="1">
    <location>
        <begin position="5"/>
        <end position="156"/>
    </location>
</feature>
<dbReference type="PROSITE" id="PS51186">
    <property type="entry name" value="GNAT"/>
    <property type="match status" value="1"/>
</dbReference>
<accession>A0A4R3KJG0</accession>
<dbReference type="SUPFAM" id="SSF55729">
    <property type="entry name" value="Acyl-CoA N-acyltransferases (Nat)"/>
    <property type="match status" value="1"/>
</dbReference>
<dbReference type="Pfam" id="PF13508">
    <property type="entry name" value="Acetyltransf_7"/>
    <property type="match status" value="1"/>
</dbReference>
<dbReference type="InterPro" id="IPR016181">
    <property type="entry name" value="Acyl_CoA_acyltransferase"/>
</dbReference>
<dbReference type="EMBL" id="SMAB01000004">
    <property type="protein sequence ID" value="TCS83599.1"/>
    <property type="molecule type" value="Genomic_DNA"/>
</dbReference>
<dbReference type="CDD" id="cd04301">
    <property type="entry name" value="NAT_SF"/>
    <property type="match status" value="1"/>
</dbReference>